<reference evidence="7" key="1">
    <citation type="submission" date="2016-10" db="EMBL/GenBank/DDBJ databases">
        <authorList>
            <person name="Varghese N."/>
            <person name="Submissions S."/>
        </authorList>
    </citation>
    <scope>NUCLEOTIDE SEQUENCE [LARGE SCALE GENOMIC DNA]</scope>
    <source>
        <strain evidence="7">XBD2006</strain>
    </source>
</reference>
<dbReference type="GO" id="GO:0046872">
    <property type="term" value="F:metal ion binding"/>
    <property type="evidence" value="ECO:0007669"/>
    <property type="project" value="InterPro"/>
</dbReference>
<evidence type="ECO:0000256" key="3">
    <source>
        <dbReference type="ARBA" id="ARBA00022448"/>
    </source>
</evidence>
<dbReference type="SUPFAM" id="SSF56281">
    <property type="entry name" value="Metallo-hydrolase/oxidoreductase"/>
    <property type="match status" value="1"/>
</dbReference>
<feature type="domain" description="Flavodoxin-like" evidence="5">
    <location>
        <begin position="256"/>
        <end position="396"/>
    </location>
</feature>
<dbReference type="InterPro" id="IPR016440">
    <property type="entry name" value="Rubredoxin-O_OxRdtase"/>
</dbReference>
<protein>
    <submittedName>
        <fullName evidence="6">Flavorubredoxin</fullName>
    </submittedName>
</protein>
<dbReference type="AlphaFoldDB" id="A0A1G5GLN8"/>
<dbReference type="GO" id="GO:0009055">
    <property type="term" value="F:electron transfer activity"/>
    <property type="evidence" value="ECO:0007669"/>
    <property type="project" value="InterPro"/>
</dbReference>
<evidence type="ECO:0000256" key="2">
    <source>
        <dbReference type="ARBA" id="ARBA00007121"/>
    </source>
</evidence>
<dbReference type="PROSITE" id="PS00201">
    <property type="entry name" value="FLAVODOXIN"/>
    <property type="match status" value="1"/>
</dbReference>
<dbReference type="RefSeq" id="WP_074463313.1">
    <property type="nucleotide sequence ID" value="NZ_FMUR01000022.1"/>
</dbReference>
<dbReference type="Pfam" id="PF19583">
    <property type="entry name" value="ODP"/>
    <property type="match status" value="1"/>
</dbReference>
<dbReference type="SMART" id="SM00849">
    <property type="entry name" value="Lactamase_B"/>
    <property type="match status" value="1"/>
</dbReference>
<dbReference type="PIRSF" id="PIRSF005243">
    <property type="entry name" value="ROO"/>
    <property type="match status" value="1"/>
</dbReference>
<dbReference type="InterPro" id="IPR036866">
    <property type="entry name" value="RibonucZ/Hydroxyglut_hydro"/>
</dbReference>
<dbReference type="GO" id="GO:0016651">
    <property type="term" value="F:oxidoreductase activity, acting on NAD(P)H"/>
    <property type="evidence" value="ECO:0007669"/>
    <property type="project" value="UniProtKB-ARBA"/>
</dbReference>
<keyword evidence="7" id="KW-1185">Reference proteome</keyword>
<dbReference type="Proteomes" id="UP000183047">
    <property type="component" value="Unassembled WGS sequence"/>
</dbReference>
<accession>A0A1G5GLN8</accession>
<dbReference type="Gene3D" id="3.60.15.10">
    <property type="entry name" value="Ribonuclease Z/Hydroxyacylglutathione hydrolase-like"/>
    <property type="match status" value="1"/>
</dbReference>
<dbReference type="OrthoDB" id="9807946at2"/>
<dbReference type="InterPro" id="IPR045761">
    <property type="entry name" value="ODP_dom"/>
</dbReference>
<dbReference type="EMBL" id="FMUR01000022">
    <property type="protein sequence ID" value="SCY52277.1"/>
    <property type="molecule type" value="Genomic_DNA"/>
</dbReference>
<keyword evidence="3" id="KW-0813">Transport</keyword>
<dbReference type="PANTHER" id="PTHR32145">
    <property type="entry name" value="DIFLAVIN FLAVOPROTEIN A 2-RELATED"/>
    <property type="match status" value="1"/>
</dbReference>
<dbReference type="InterPro" id="IPR001226">
    <property type="entry name" value="Flavodoxin_CS"/>
</dbReference>
<dbReference type="PANTHER" id="PTHR32145:SF20">
    <property type="entry name" value="FLAVOPROTEIN"/>
    <property type="match status" value="1"/>
</dbReference>
<name>A0A1G5GLN8_9FIRM</name>
<dbReference type="Pfam" id="PF00258">
    <property type="entry name" value="Flavodoxin_1"/>
    <property type="match status" value="1"/>
</dbReference>
<dbReference type="InterPro" id="IPR008254">
    <property type="entry name" value="Flavodoxin/NO_synth"/>
</dbReference>
<comment type="cofactor">
    <cofactor evidence="1">
        <name>Fe cation</name>
        <dbReference type="ChEBI" id="CHEBI:24875"/>
    </cofactor>
</comment>
<sequence length="400" mass="44413">MNGIKKVIDDIFWIGGSDRRLARFENIFPIPEGVSYNSYFIDDEKTAVFDTADITISDQYLENLRTVISGKKLDYLVVLHMEPDHCSLINTVVTMFPEVTVVGSSKTFEFMKQFFPESENYQKLEVKEGDELTTGKHTFKFVAAPMVHWPEVLMAYDVTSKALFSADAFGTFGALDGGLFADEYDFEKDFLDSARRYYANIVGKYGMPVQTVLKKAAGLDIKMILPLHGPVWRDNLGQILDKYQKWSTYTAETDDIAVVYGSLYGHTASAAEAVAASVREKTGKNVKVYDVSGTDVSYLIGEVWRCSRIVLICPTYNGGIYPPMEAFINDMIALGVQNRIFALGQNGTWAPVTVKLMTDKLQTLKNVKILEDNLTIKSALSKADEDAVAAFAGAVANSSL</sequence>
<gene>
    <name evidence="6" type="ORF">SAMN02910451_02928</name>
</gene>
<dbReference type="SUPFAM" id="SSF52218">
    <property type="entry name" value="Flavoproteins"/>
    <property type="match status" value="1"/>
</dbReference>
<dbReference type="InterPro" id="IPR029039">
    <property type="entry name" value="Flavoprotein-like_sf"/>
</dbReference>
<evidence type="ECO:0000256" key="4">
    <source>
        <dbReference type="ARBA" id="ARBA00022982"/>
    </source>
</evidence>
<evidence type="ECO:0000256" key="1">
    <source>
        <dbReference type="ARBA" id="ARBA00001962"/>
    </source>
</evidence>
<comment type="similarity">
    <text evidence="2">In the N-terminal section; belongs to the zinc metallo-hydrolase group 3 family.</text>
</comment>
<dbReference type="CDD" id="cd07709">
    <property type="entry name" value="flavodiiron_proteins_MBL-fold"/>
    <property type="match status" value="1"/>
</dbReference>
<keyword evidence="4" id="KW-0249">Electron transport</keyword>
<dbReference type="InterPro" id="IPR001279">
    <property type="entry name" value="Metallo-B-lactamas"/>
</dbReference>
<dbReference type="PROSITE" id="PS50902">
    <property type="entry name" value="FLAVODOXIN_LIKE"/>
    <property type="match status" value="1"/>
</dbReference>
<dbReference type="GO" id="GO:0010181">
    <property type="term" value="F:FMN binding"/>
    <property type="evidence" value="ECO:0007669"/>
    <property type="project" value="InterPro"/>
</dbReference>
<proteinExistence type="inferred from homology"/>
<dbReference type="Gene3D" id="3.40.50.360">
    <property type="match status" value="1"/>
</dbReference>
<dbReference type="STRING" id="185008.bhn_I2696"/>
<evidence type="ECO:0000313" key="6">
    <source>
        <dbReference type="EMBL" id="SCY52277.1"/>
    </source>
</evidence>
<dbReference type="InterPro" id="IPR051285">
    <property type="entry name" value="NADH_oxidoreductase_modular"/>
</dbReference>
<organism evidence="6 7">
    <name type="scientific">Butyrivibrio hungatei</name>
    <dbReference type="NCBI Taxonomy" id="185008"/>
    <lineage>
        <taxon>Bacteria</taxon>
        <taxon>Bacillati</taxon>
        <taxon>Bacillota</taxon>
        <taxon>Clostridia</taxon>
        <taxon>Lachnospirales</taxon>
        <taxon>Lachnospiraceae</taxon>
        <taxon>Butyrivibrio</taxon>
    </lineage>
</organism>
<evidence type="ECO:0000313" key="7">
    <source>
        <dbReference type="Proteomes" id="UP000183047"/>
    </source>
</evidence>
<evidence type="ECO:0000259" key="5">
    <source>
        <dbReference type="PROSITE" id="PS50902"/>
    </source>
</evidence>